<name>A0AAV2HDX3_LYMST</name>
<dbReference type="Proteomes" id="UP001497497">
    <property type="component" value="Unassembled WGS sequence"/>
</dbReference>
<feature type="region of interest" description="Disordered" evidence="5">
    <location>
        <begin position="151"/>
        <end position="196"/>
    </location>
</feature>
<dbReference type="Gene3D" id="2.10.90.10">
    <property type="entry name" value="Cystine-knot cytokines"/>
    <property type="match status" value="1"/>
</dbReference>
<sequence length="461" mass="52187">MSPVPPCAPLYVSVMTQCLGAGEKRSGDLTQAPPRLNARPKPAHFLSFRTGASPRRTPSTSSPVRVCECAATQAVLRVTTQVKRLPGFSCIILLLTLLLIFEPAVARPSVHVNLNKVTFRSQLCRPLSEAELQRLLGSAYAENKMAAEDEAIDKRSGSSGYQGDDPQVSSAYDEKGNVQGAREMQDARAVDDASPFEAVEGEDLMKSGGMDRGVADRGVMDRGVVDRTEKVTEEDGRARMQPRRKVLSRGVSEEERERGYRNTGYDVARQDYDSVTRLESLQTYSYMRRRRRRSLPDAKLKTAHKETTLADHVRQEEEEKMDKKSAGVNRLMRKLFENGDDKDMKRKLKNKYRVKTKNTEKPVPWECKMRGDIWDMEENIYPRSLQTGRCLTTKCFYKLYNCEPIYYSVSVLKLNPIHCNPLPIIGNQTIFEERWEQEHRIITTGCNCVVPRKEPSGRGQG</sequence>
<comment type="similarity">
    <text evidence="2">Belongs to the IL-17 family.</text>
</comment>
<gene>
    <name evidence="6" type="ORF">GSLYS_00005932001</name>
</gene>
<proteinExistence type="inferred from homology"/>
<evidence type="ECO:0000256" key="4">
    <source>
        <dbReference type="ARBA" id="ARBA00022729"/>
    </source>
</evidence>
<evidence type="ECO:0000256" key="5">
    <source>
        <dbReference type="SAM" id="MobiDB-lite"/>
    </source>
</evidence>
<dbReference type="InterPro" id="IPR010345">
    <property type="entry name" value="IL-17_fam"/>
</dbReference>
<feature type="region of interest" description="Disordered" evidence="5">
    <location>
        <begin position="229"/>
        <end position="258"/>
    </location>
</feature>
<evidence type="ECO:0000313" key="6">
    <source>
        <dbReference type="EMBL" id="CAL1531837.1"/>
    </source>
</evidence>
<keyword evidence="4" id="KW-0732">Signal</keyword>
<accession>A0AAV2HDX3</accession>
<feature type="compositionally biased region" description="Basic and acidic residues" evidence="5">
    <location>
        <begin position="229"/>
        <end position="238"/>
    </location>
</feature>
<protein>
    <submittedName>
        <fullName evidence="6">Uncharacterized protein</fullName>
    </submittedName>
</protein>
<keyword evidence="7" id="KW-1185">Reference proteome</keyword>
<evidence type="ECO:0000256" key="3">
    <source>
        <dbReference type="ARBA" id="ARBA00022525"/>
    </source>
</evidence>
<dbReference type="Pfam" id="PF06083">
    <property type="entry name" value="IL17"/>
    <property type="match status" value="1"/>
</dbReference>
<dbReference type="AlphaFoldDB" id="A0AAV2HDX3"/>
<dbReference type="EMBL" id="CAXITT010000098">
    <property type="protein sequence ID" value="CAL1531837.1"/>
    <property type="molecule type" value="Genomic_DNA"/>
</dbReference>
<evidence type="ECO:0000256" key="2">
    <source>
        <dbReference type="ARBA" id="ARBA00007236"/>
    </source>
</evidence>
<evidence type="ECO:0000313" key="7">
    <source>
        <dbReference type="Proteomes" id="UP001497497"/>
    </source>
</evidence>
<dbReference type="InterPro" id="IPR052876">
    <property type="entry name" value="Insect_Hormone_Regulators"/>
</dbReference>
<dbReference type="SUPFAM" id="SSF57501">
    <property type="entry name" value="Cystine-knot cytokines"/>
    <property type="match status" value="1"/>
</dbReference>
<dbReference type="GO" id="GO:0005125">
    <property type="term" value="F:cytokine activity"/>
    <property type="evidence" value="ECO:0007669"/>
    <property type="project" value="InterPro"/>
</dbReference>
<dbReference type="PANTHER" id="PTHR39940:SF1">
    <property type="entry name" value="PROTHORACICOTROPIC HORMONE, ISOFORM F"/>
    <property type="match status" value="1"/>
</dbReference>
<evidence type="ECO:0000256" key="1">
    <source>
        <dbReference type="ARBA" id="ARBA00004613"/>
    </source>
</evidence>
<organism evidence="6 7">
    <name type="scientific">Lymnaea stagnalis</name>
    <name type="common">Great pond snail</name>
    <name type="synonym">Helix stagnalis</name>
    <dbReference type="NCBI Taxonomy" id="6523"/>
    <lineage>
        <taxon>Eukaryota</taxon>
        <taxon>Metazoa</taxon>
        <taxon>Spiralia</taxon>
        <taxon>Lophotrochozoa</taxon>
        <taxon>Mollusca</taxon>
        <taxon>Gastropoda</taxon>
        <taxon>Heterobranchia</taxon>
        <taxon>Euthyneura</taxon>
        <taxon>Panpulmonata</taxon>
        <taxon>Hygrophila</taxon>
        <taxon>Lymnaeoidea</taxon>
        <taxon>Lymnaeidae</taxon>
        <taxon>Lymnaea</taxon>
    </lineage>
</organism>
<reference evidence="6 7" key="1">
    <citation type="submission" date="2024-04" db="EMBL/GenBank/DDBJ databases">
        <authorList>
            <consortium name="Genoscope - CEA"/>
            <person name="William W."/>
        </authorList>
    </citation>
    <scope>NUCLEOTIDE SEQUENCE [LARGE SCALE GENOMIC DNA]</scope>
</reference>
<dbReference type="GO" id="GO:0005576">
    <property type="term" value="C:extracellular region"/>
    <property type="evidence" value="ECO:0007669"/>
    <property type="project" value="UniProtKB-SubCell"/>
</dbReference>
<keyword evidence="3" id="KW-0964">Secreted</keyword>
<dbReference type="InterPro" id="IPR029034">
    <property type="entry name" value="Cystine-knot_cytokine"/>
</dbReference>
<comment type="subcellular location">
    <subcellularLocation>
        <location evidence="1">Secreted</location>
    </subcellularLocation>
</comment>
<comment type="caution">
    <text evidence="6">The sequence shown here is derived from an EMBL/GenBank/DDBJ whole genome shotgun (WGS) entry which is preliminary data.</text>
</comment>
<dbReference type="PANTHER" id="PTHR39940">
    <property type="entry name" value="PROTHORACICOTROPIC HORMONE, ISOFORM F"/>
    <property type="match status" value="1"/>
</dbReference>